<evidence type="ECO:0000259" key="1">
    <source>
        <dbReference type="Pfam" id="PF06094"/>
    </source>
</evidence>
<evidence type="ECO:0000313" key="3">
    <source>
        <dbReference type="Proteomes" id="UP000181790"/>
    </source>
</evidence>
<reference evidence="2 3" key="1">
    <citation type="submission" date="2016-10" db="EMBL/GenBank/DDBJ databases">
        <title>Arsenicibacter rosenii gen. nov., sp. nov., an efficient arsenic-methylating bacterium isolated from an arsenic-contaminated paddy soil.</title>
        <authorList>
            <person name="Huang K."/>
        </authorList>
    </citation>
    <scope>NUCLEOTIDE SEQUENCE [LARGE SCALE GENOMIC DNA]</scope>
    <source>
        <strain evidence="2 3">SM-1</strain>
    </source>
</reference>
<dbReference type="Pfam" id="PF06094">
    <property type="entry name" value="GGACT"/>
    <property type="match status" value="1"/>
</dbReference>
<dbReference type="EMBL" id="MORL01000023">
    <property type="protein sequence ID" value="OIN56428.1"/>
    <property type="molecule type" value="Genomic_DNA"/>
</dbReference>
<comment type="caution">
    <text evidence="2">The sequence shown here is derived from an EMBL/GenBank/DDBJ whole genome shotgun (WGS) entry which is preliminary data.</text>
</comment>
<evidence type="ECO:0000313" key="2">
    <source>
        <dbReference type="EMBL" id="OIN56428.1"/>
    </source>
</evidence>
<name>A0A1S2VEV4_9BACT</name>
<dbReference type="OrthoDB" id="482277at2"/>
<gene>
    <name evidence="2" type="ORF">BLX24_24975</name>
</gene>
<dbReference type="RefSeq" id="WP_071505955.1">
    <property type="nucleotide sequence ID" value="NZ_MORL01000023.1"/>
</dbReference>
<sequence length="129" mass="14645">MTDLLFVYGTLMQQAANPFSEHLRQHSRYIGRGSFPGQLYLVSWYPGAVSDPAAPTNVCGEVFQLLQPDLTLPLLDEYEDTAGDTGEFIRKPVTVSILGQQKRCWVYLYNFSVEKLVHIPTGDFRPYLK</sequence>
<protein>
    <recommendedName>
        <fullName evidence="1">Gamma-glutamylcyclotransferase AIG2-like domain-containing protein</fullName>
    </recommendedName>
</protein>
<dbReference type="Gene3D" id="3.10.490.10">
    <property type="entry name" value="Gamma-glutamyl cyclotransferase-like"/>
    <property type="match status" value="1"/>
</dbReference>
<dbReference type="Proteomes" id="UP000181790">
    <property type="component" value="Unassembled WGS sequence"/>
</dbReference>
<feature type="domain" description="Gamma-glutamylcyclotransferase AIG2-like" evidence="1">
    <location>
        <begin position="5"/>
        <end position="125"/>
    </location>
</feature>
<dbReference type="InterPro" id="IPR036568">
    <property type="entry name" value="GGCT-like_sf"/>
</dbReference>
<proteinExistence type="predicted"/>
<dbReference type="CDD" id="cd06661">
    <property type="entry name" value="GGCT_like"/>
    <property type="match status" value="1"/>
</dbReference>
<dbReference type="InterPro" id="IPR013024">
    <property type="entry name" value="GGCT-like"/>
</dbReference>
<dbReference type="AlphaFoldDB" id="A0A1S2VEV4"/>
<accession>A0A1S2VEV4</accession>
<dbReference type="InterPro" id="IPR009288">
    <property type="entry name" value="AIG2-like_dom"/>
</dbReference>
<keyword evidence="3" id="KW-1185">Reference proteome</keyword>
<organism evidence="2 3">
    <name type="scientific">Arsenicibacter rosenii</name>
    <dbReference type="NCBI Taxonomy" id="1750698"/>
    <lineage>
        <taxon>Bacteria</taxon>
        <taxon>Pseudomonadati</taxon>
        <taxon>Bacteroidota</taxon>
        <taxon>Cytophagia</taxon>
        <taxon>Cytophagales</taxon>
        <taxon>Spirosomataceae</taxon>
        <taxon>Arsenicibacter</taxon>
    </lineage>
</organism>
<dbReference type="SUPFAM" id="SSF110857">
    <property type="entry name" value="Gamma-glutamyl cyclotransferase-like"/>
    <property type="match status" value="1"/>
</dbReference>